<comment type="caution">
    <text evidence="1">The sequence shown here is derived from an EMBL/GenBank/DDBJ whole genome shotgun (WGS) entry which is preliminary data.</text>
</comment>
<evidence type="ECO:0000313" key="1">
    <source>
        <dbReference type="EMBL" id="KAI7751014.1"/>
    </source>
</evidence>
<dbReference type="AlphaFoldDB" id="A0AAD5GRT9"/>
<sequence>MVVSKIKARHMQQSFVTSINIPDNDATTEDKTTLSADATIALSPRSHNLPSVFTSNKIGESSEIIQRL</sequence>
<dbReference type="Proteomes" id="UP001206925">
    <property type="component" value="Unassembled WGS sequence"/>
</dbReference>
<accession>A0AAD5GRT9</accession>
<name>A0AAD5GRT9_AMBAR</name>
<feature type="non-terminal residue" evidence="1">
    <location>
        <position position="1"/>
    </location>
</feature>
<protein>
    <submittedName>
        <fullName evidence="1">Uncharacterized protein</fullName>
    </submittedName>
</protein>
<evidence type="ECO:0000313" key="2">
    <source>
        <dbReference type="Proteomes" id="UP001206925"/>
    </source>
</evidence>
<reference evidence="1" key="1">
    <citation type="submission" date="2022-06" db="EMBL/GenBank/DDBJ databases">
        <title>Uncovering the hologenomic basis of an extraordinary plant invasion.</title>
        <authorList>
            <person name="Bieker V.C."/>
            <person name="Martin M.D."/>
            <person name="Gilbert T."/>
            <person name="Hodgins K."/>
            <person name="Battlay P."/>
            <person name="Petersen B."/>
            <person name="Wilson J."/>
        </authorList>
    </citation>
    <scope>NUCLEOTIDE SEQUENCE</scope>
    <source>
        <strain evidence="1">AA19_3_7</strain>
        <tissue evidence="1">Leaf</tissue>
    </source>
</reference>
<proteinExistence type="predicted"/>
<gene>
    <name evidence="1" type="ORF">M8C21_002402</name>
</gene>
<dbReference type="EMBL" id="JAMZMK010006020">
    <property type="protein sequence ID" value="KAI7751014.1"/>
    <property type="molecule type" value="Genomic_DNA"/>
</dbReference>
<keyword evidence="2" id="KW-1185">Reference proteome</keyword>
<organism evidence="1 2">
    <name type="scientific">Ambrosia artemisiifolia</name>
    <name type="common">Common ragweed</name>
    <dbReference type="NCBI Taxonomy" id="4212"/>
    <lineage>
        <taxon>Eukaryota</taxon>
        <taxon>Viridiplantae</taxon>
        <taxon>Streptophyta</taxon>
        <taxon>Embryophyta</taxon>
        <taxon>Tracheophyta</taxon>
        <taxon>Spermatophyta</taxon>
        <taxon>Magnoliopsida</taxon>
        <taxon>eudicotyledons</taxon>
        <taxon>Gunneridae</taxon>
        <taxon>Pentapetalae</taxon>
        <taxon>asterids</taxon>
        <taxon>campanulids</taxon>
        <taxon>Asterales</taxon>
        <taxon>Asteraceae</taxon>
        <taxon>Asteroideae</taxon>
        <taxon>Heliantheae alliance</taxon>
        <taxon>Heliantheae</taxon>
        <taxon>Ambrosia</taxon>
    </lineage>
</organism>